<protein>
    <submittedName>
        <fullName evidence="2">Uncharacterized protein</fullName>
    </submittedName>
</protein>
<dbReference type="Gene3D" id="3.30.110.70">
    <property type="entry name" value="Hypothetical protein apc22750. Chain B"/>
    <property type="match status" value="1"/>
</dbReference>
<dbReference type="HAMAP" id="MF_00338">
    <property type="entry name" value="UPF0145"/>
    <property type="match status" value="1"/>
</dbReference>
<gene>
    <name evidence="2" type="ORF">METZ01_LOCUS485297</name>
</gene>
<evidence type="ECO:0000256" key="1">
    <source>
        <dbReference type="ARBA" id="ARBA00010751"/>
    </source>
</evidence>
<dbReference type="InterPro" id="IPR035439">
    <property type="entry name" value="UPF0145_dom_sf"/>
</dbReference>
<evidence type="ECO:0000313" key="2">
    <source>
        <dbReference type="EMBL" id="SVE32443.1"/>
    </source>
</evidence>
<name>A0A383CK93_9ZZZZ</name>
<sequence>MILTTTDRVPNREVSEILGIARGSTVRARNIGRDIFAGLKNIIGGEISEYTRLQAESREQAMQRMIVDAEKKGADAIVNVRLTTAMIMQGTAEILAYGTAVKLQ</sequence>
<dbReference type="PANTHER" id="PTHR34068:SF2">
    <property type="entry name" value="UPF0145 PROTEIN SCO3412"/>
    <property type="match status" value="1"/>
</dbReference>
<dbReference type="Pfam" id="PF01906">
    <property type="entry name" value="YbjQ_1"/>
    <property type="match status" value="1"/>
</dbReference>
<proteinExistence type="inferred from homology"/>
<dbReference type="AlphaFoldDB" id="A0A383CK93"/>
<accession>A0A383CK93</accession>
<dbReference type="SUPFAM" id="SSF117782">
    <property type="entry name" value="YbjQ-like"/>
    <property type="match status" value="1"/>
</dbReference>
<dbReference type="InterPro" id="IPR002765">
    <property type="entry name" value="UPF0145_YbjQ-like"/>
</dbReference>
<dbReference type="PANTHER" id="PTHR34068">
    <property type="entry name" value="UPF0145 PROTEIN YBJQ"/>
    <property type="match status" value="1"/>
</dbReference>
<comment type="similarity">
    <text evidence="1">Belongs to the UPF0145 family.</text>
</comment>
<dbReference type="EMBL" id="UINC01209431">
    <property type="protein sequence ID" value="SVE32443.1"/>
    <property type="molecule type" value="Genomic_DNA"/>
</dbReference>
<organism evidence="2">
    <name type="scientific">marine metagenome</name>
    <dbReference type="NCBI Taxonomy" id="408172"/>
    <lineage>
        <taxon>unclassified sequences</taxon>
        <taxon>metagenomes</taxon>
        <taxon>ecological metagenomes</taxon>
    </lineage>
</organism>
<reference evidence="2" key="1">
    <citation type="submission" date="2018-05" db="EMBL/GenBank/DDBJ databases">
        <authorList>
            <person name="Lanie J.A."/>
            <person name="Ng W.-L."/>
            <person name="Kazmierczak K.M."/>
            <person name="Andrzejewski T.M."/>
            <person name="Davidsen T.M."/>
            <person name="Wayne K.J."/>
            <person name="Tettelin H."/>
            <person name="Glass J.I."/>
            <person name="Rusch D."/>
            <person name="Podicherti R."/>
            <person name="Tsui H.-C.T."/>
            <person name="Winkler M.E."/>
        </authorList>
    </citation>
    <scope>NUCLEOTIDE SEQUENCE</scope>
</reference>